<dbReference type="SMART" id="SM00382">
    <property type="entry name" value="AAA"/>
    <property type="match status" value="1"/>
</dbReference>
<protein>
    <recommendedName>
        <fullName evidence="8">Vitamin B12 import ATP-binding protein BtuD</fullName>
        <ecNumber evidence="8">7.6.2.8</ecNumber>
    </recommendedName>
    <alternativeName>
        <fullName evidence="8">Vitamin B12-transporting ATPase</fullName>
    </alternativeName>
</protein>
<dbReference type="EC" id="7.6.2.8" evidence="8"/>
<sequence>MPMLMINRIAADNRLKPLSFSVDSGEIVHFIGPNGSGKSTAIGLISGLFSSGGNVTLEGIELADYDLASLARVRSYMSQQDKPNFAIPVYQYLLMSFTALGEVKDVSKQAAIDEVCGYLGIVDKLSRSIQKLSGGEWQRVRLASACLQVWPSLNPDAKYLLLDEPAASLDIGQEASMYKLIRKIASQGVAVIMANHDLNRTLREADKVILLDAGHCIAVGRAQEVMIVSQLEKVFDTGIVKVNYQGIENLVFVD</sequence>
<organism evidence="10 11">
    <name type="scientific">Photobacterium angustum</name>
    <dbReference type="NCBI Taxonomy" id="661"/>
    <lineage>
        <taxon>Bacteria</taxon>
        <taxon>Pseudomonadati</taxon>
        <taxon>Pseudomonadota</taxon>
        <taxon>Gammaproteobacteria</taxon>
        <taxon>Vibrionales</taxon>
        <taxon>Vibrionaceae</taxon>
        <taxon>Photobacterium</taxon>
    </lineage>
</organism>
<comment type="subunit">
    <text evidence="8">The complex is composed of two ATP-binding proteins (BtuD), two transmembrane proteins (BtuC) and a solute-binding protein (BtuF).</text>
</comment>
<gene>
    <name evidence="8" type="primary">btuD</name>
    <name evidence="10" type="ORF">C0W41_03095</name>
</gene>
<keyword evidence="7 8" id="KW-0472">Membrane</keyword>
<dbReference type="SUPFAM" id="SSF52540">
    <property type="entry name" value="P-loop containing nucleoside triphosphate hydrolases"/>
    <property type="match status" value="1"/>
</dbReference>
<evidence type="ECO:0000313" key="10">
    <source>
        <dbReference type="EMBL" id="PSX09792.1"/>
    </source>
</evidence>
<keyword evidence="4 8" id="KW-0547">Nucleotide-binding</keyword>
<dbReference type="GO" id="GO:0016887">
    <property type="term" value="F:ATP hydrolysis activity"/>
    <property type="evidence" value="ECO:0007669"/>
    <property type="project" value="InterPro"/>
</dbReference>
<evidence type="ECO:0000256" key="5">
    <source>
        <dbReference type="ARBA" id="ARBA00022840"/>
    </source>
</evidence>
<dbReference type="GO" id="GO:0005886">
    <property type="term" value="C:plasma membrane"/>
    <property type="evidence" value="ECO:0007669"/>
    <property type="project" value="UniProtKB-SubCell"/>
</dbReference>
<comment type="subcellular location">
    <subcellularLocation>
        <location evidence="8">Cell membrane</location>
        <topology evidence="8">Peripheral membrane protein</topology>
    </subcellularLocation>
</comment>
<dbReference type="EMBL" id="PYOY01000001">
    <property type="protein sequence ID" value="PSX09792.1"/>
    <property type="molecule type" value="Genomic_DNA"/>
</dbReference>
<feature type="domain" description="ABC transporter" evidence="9">
    <location>
        <begin position="4"/>
        <end position="238"/>
    </location>
</feature>
<evidence type="ECO:0000256" key="8">
    <source>
        <dbReference type="HAMAP-Rule" id="MF_01005"/>
    </source>
</evidence>
<dbReference type="FunFam" id="3.40.50.300:FF:000462">
    <property type="entry name" value="Vitamin B12 import ATP-binding protein BtuD"/>
    <property type="match status" value="1"/>
</dbReference>
<evidence type="ECO:0000256" key="2">
    <source>
        <dbReference type="ARBA" id="ARBA00022475"/>
    </source>
</evidence>
<dbReference type="GO" id="GO:0015420">
    <property type="term" value="F:ABC-type vitamin B12 transporter activity"/>
    <property type="evidence" value="ECO:0007669"/>
    <property type="project" value="UniProtKB-UniRule"/>
</dbReference>
<name>A0A855SI15_PHOAN</name>
<dbReference type="InterPro" id="IPR023693">
    <property type="entry name" value="ABC_transptr_BtuD"/>
</dbReference>
<dbReference type="Gene3D" id="3.40.50.300">
    <property type="entry name" value="P-loop containing nucleotide triphosphate hydrolases"/>
    <property type="match status" value="1"/>
</dbReference>
<dbReference type="AlphaFoldDB" id="A0A855SI15"/>
<evidence type="ECO:0000256" key="3">
    <source>
        <dbReference type="ARBA" id="ARBA00022519"/>
    </source>
</evidence>
<reference evidence="10 11" key="1">
    <citation type="submission" date="2018-01" db="EMBL/GenBank/DDBJ databases">
        <title>Whole genome sequencing of Histamine producing bacteria.</title>
        <authorList>
            <person name="Butler K."/>
        </authorList>
    </citation>
    <scope>NUCLEOTIDE SEQUENCE [LARGE SCALE GENOMIC DNA]</scope>
    <source>
        <strain evidence="10 11">A2-1</strain>
    </source>
</reference>
<dbReference type="PANTHER" id="PTHR42734">
    <property type="entry name" value="METAL TRANSPORT SYSTEM ATP-BINDING PROTEIN TM_0124-RELATED"/>
    <property type="match status" value="1"/>
</dbReference>
<keyword evidence="2 8" id="KW-1003">Cell membrane</keyword>
<evidence type="ECO:0000256" key="4">
    <source>
        <dbReference type="ARBA" id="ARBA00022741"/>
    </source>
</evidence>
<comment type="catalytic activity">
    <reaction evidence="8">
        <text>an R-cob(III)alamin(out) + ATP + H2O = an R-cob(III)alamin(in) + ADP + phosphate + H(+)</text>
        <dbReference type="Rhea" id="RHEA:17873"/>
        <dbReference type="ChEBI" id="CHEBI:15377"/>
        <dbReference type="ChEBI" id="CHEBI:15378"/>
        <dbReference type="ChEBI" id="CHEBI:30616"/>
        <dbReference type="ChEBI" id="CHEBI:43474"/>
        <dbReference type="ChEBI" id="CHEBI:140785"/>
        <dbReference type="ChEBI" id="CHEBI:456216"/>
        <dbReference type="EC" id="7.6.2.8"/>
    </reaction>
</comment>
<evidence type="ECO:0000256" key="1">
    <source>
        <dbReference type="ARBA" id="ARBA00022448"/>
    </source>
</evidence>
<dbReference type="PANTHER" id="PTHR42734:SF18">
    <property type="entry name" value="VITAMIN B12 IMPORT ATP-BINDING PROTEIN BTUD"/>
    <property type="match status" value="1"/>
</dbReference>
<dbReference type="InterPro" id="IPR027417">
    <property type="entry name" value="P-loop_NTPase"/>
</dbReference>
<evidence type="ECO:0000256" key="7">
    <source>
        <dbReference type="ARBA" id="ARBA00023136"/>
    </source>
</evidence>
<feature type="binding site" evidence="8">
    <location>
        <begin position="32"/>
        <end position="39"/>
    </location>
    <ligand>
        <name>ATP</name>
        <dbReference type="ChEBI" id="CHEBI:30616"/>
    </ligand>
</feature>
<dbReference type="PROSITE" id="PS50893">
    <property type="entry name" value="ABC_TRANSPORTER_2"/>
    <property type="match status" value="1"/>
</dbReference>
<dbReference type="GeneID" id="61227928"/>
<comment type="function">
    <text evidence="8">Part of the ABC transporter complex BtuCDF involved in vitamin B12 import. Responsible for energy coupling to the transport system.</text>
</comment>
<keyword evidence="1 8" id="KW-0813">Transport</keyword>
<accession>A0A855SI15</accession>
<dbReference type="HAMAP" id="MF_01005">
    <property type="entry name" value="BtuD"/>
    <property type="match status" value="1"/>
</dbReference>
<keyword evidence="6 8" id="KW-1278">Translocase</keyword>
<dbReference type="InterPro" id="IPR050153">
    <property type="entry name" value="Metal_Ion_Import_ABC"/>
</dbReference>
<dbReference type="InterPro" id="IPR003439">
    <property type="entry name" value="ABC_transporter-like_ATP-bd"/>
</dbReference>
<comment type="caution">
    <text evidence="10">The sequence shown here is derived from an EMBL/GenBank/DDBJ whole genome shotgun (WGS) entry which is preliminary data.</text>
</comment>
<dbReference type="RefSeq" id="WP_080890337.1">
    <property type="nucleotide sequence ID" value="NZ_JZSX01000002.1"/>
</dbReference>
<dbReference type="Pfam" id="PF00005">
    <property type="entry name" value="ABC_tran"/>
    <property type="match status" value="1"/>
</dbReference>
<evidence type="ECO:0000313" key="11">
    <source>
        <dbReference type="Proteomes" id="UP000241440"/>
    </source>
</evidence>
<keyword evidence="3" id="KW-0997">Cell inner membrane</keyword>
<dbReference type="NCBIfam" id="NF002981">
    <property type="entry name" value="PRK03695.1"/>
    <property type="match status" value="1"/>
</dbReference>
<dbReference type="GO" id="GO:0005524">
    <property type="term" value="F:ATP binding"/>
    <property type="evidence" value="ECO:0007669"/>
    <property type="project" value="UniProtKB-KW"/>
</dbReference>
<dbReference type="Proteomes" id="UP000241440">
    <property type="component" value="Unassembled WGS sequence"/>
</dbReference>
<evidence type="ECO:0000256" key="6">
    <source>
        <dbReference type="ARBA" id="ARBA00022967"/>
    </source>
</evidence>
<evidence type="ECO:0000259" key="9">
    <source>
        <dbReference type="PROSITE" id="PS50893"/>
    </source>
</evidence>
<dbReference type="InterPro" id="IPR003593">
    <property type="entry name" value="AAA+_ATPase"/>
</dbReference>
<proteinExistence type="inferred from homology"/>
<comment type="similarity">
    <text evidence="8">Belongs to the ABC transporter superfamily. Vitamin B12 importer (TC 3.A.1.13.1) family.</text>
</comment>
<keyword evidence="5 8" id="KW-0067">ATP-binding</keyword>
<dbReference type="CDD" id="cd03214">
    <property type="entry name" value="ABC_Iron-Siderophores_B12_Hemin"/>
    <property type="match status" value="1"/>
</dbReference>